<feature type="domain" description="FHA" evidence="4">
    <location>
        <begin position="37"/>
        <end position="90"/>
    </location>
</feature>
<dbReference type="Proteomes" id="UP001196980">
    <property type="component" value="Unassembled WGS sequence"/>
</dbReference>
<protein>
    <submittedName>
        <fullName evidence="6">Protein kinase</fullName>
    </submittedName>
</protein>
<name>A0ABS6RW41_9BACT</name>
<dbReference type="Pfam" id="PF00069">
    <property type="entry name" value="Pkinase"/>
    <property type="match status" value="1"/>
</dbReference>
<dbReference type="PROSITE" id="PS00107">
    <property type="entry name" value="PROTEIN_KINASE_ATP"/>
    <property type="match status" value="1"/>
</dbReference>
<dbReference type="InterPro" id="IPR017441">
    <property type="entry name" value="Protein_kinase_ATP_BS"/>
</dbReference>
<dbReference type="Gene3D" id="1.10.510.10">
    <property type="entry name" value="Transferase(Phosphotransferase) domain 1"/>
    <property type="match status" value="1"/>
</dbReference>
<keyword evidence="7" id="KW-1185">Reference proteome</keyword>
<dbReference type="PROSITE" id="PS00108">
    <property type="entry name" value="PROTEIN_KINASE_ST"/>
    <property type="match status" value="1"/>
</dbReference>
<evidence type="ECO:0000313" key="7">
    <source>
        <dbReference type="Proteomes" id="UP001196980"/>
    </source>
</evidence>
<sequence length="518" mass="58073">MHRSQSKRYLLPAKVVLKVTEGKLKGKEYVFNERTICIVGRGVDCYPRLPDDEDHRTISRHHCLFDINPPGIRVRDFGSLNGTYVNGVKIGQRDRAKVIDKSEHFFPEYDLKEGDEVRLGSTIFKLELGTVEFCSVCSKEIPADKLQQNRLNSNQYICDDCAKNKPPVKKTPPKPPVSKPVVNCVKCGKEIPGNVAAAKGDPPVCDNCSKEAEELSKPMTSQDVQERLLEIKGYTVIKELGKGGMGVVYLATNNSTGEKVALKVMLAEVAVNEQSRERFLREVEYTRHLKHKNVVQMLDYGSWKGIFYFTLEFCDGGSIDRWMLKMGGKFSVDEAMTIILQTLDGLDYAHNLEIPNVKLTDGRIMTLKGLVHRDLKPSNFFFYGTGPSRISKIADFGLSKAFDAAGLSGYTRTGSAAGTPVFMSRQQVINFKYSKPEADVWSMAASLYYLLTGKFPRDFPKGKDPWYIVLQSRPVSILNRDPKIPKRLAEVIDEALIDQPEIKFKTAIGLKRALEGAL</sequence>
<dbReference type="Gene3D" id="2.60.200.20">
    <property type="match status" value="1"/>
</dbReference>
<keyword evidence="2 3" id="KW-0067">ATP-binding</keyword>
<dbReference type="InterPro" id="IPR011009">
    <property type="entry name" value="Kinase-like_dom_sf"/>
</dbReference>
<dbReference type="InterPro" id="IPR000253">
    <property type="entry name" value="FHA_dom"/>
</dbReference>
<dbReference type="InterPro" id="IPR000719">
    <property type="entry name" value="Prot_kinase_dom"/>
</dbReference>
<keyword evidence="6" id="KW-0808">Transferase</keyword>
<evidence type="ECO:0000259" key="5">
    <source>
        <dbReference type="PROSITE" id="PS50011"/>
    </source>
</evidence>
<proteinExistence type="predicted"/>
<gene>
    <name evidence="6" type="ORF">HWQ67_00255</name>
</gene>
<evidence type="ECO:0000256" key="3">
    <source>
        <dbReference type="PROSITE-ProRule" id="PRU10141"/>
    </source>
</evidence>
<dbReference type="SUPFAM" id="SSF56112">
    <property type="entry name" value="Protein kinase-like (PK-like)"/>
    <property type="match status" value="1"/>
</dbReference>
<feature type="domain" description="Protein kinase" evidence="5">
    <location>
        <begin position="234"/>
        <end position="518"/>
    </location>
</feature>
<reference evidence="6 7" key="1">
    <citation type="journal article" date="2020" name="J Geophys Res Biogeosci">
        <title>Magnetotaxis as an Adaptation to Enable Bacterial Shuttling of Microbial Sulfur and Sulfur Cycling Across Aquatic Oxic#Anoxic Interfaces.</title>
        <authorList>
            <person name="Li J."/>
            <person name="Liu P."/>
            <person name="Wang J."/>
            <person name="Roberts A.P."/>
            <person name="Pan Y."/>
        </authorList>
    </citation>
    <scope>NUCLEOTIDE SEQUENCE [LARGE SCALE GENOMIC DNA]</scope>
    <source>
        <strain evidence="6 7">MYR-1_YQ</strain>
    </source>
</reference>
<dbReference type="SMART" id="SM00240">
    <property type="entry name" value="FHA"/>
    <property type="match status" value="1"/>
</dbReference>
<dbReference type="PROSITE" id="PS50006">
    <property type="entry name" value="FHA_DOMAIN"/>
    <property type="match status" value="1"/>
</dbReference>
<dbReference type="PANTHER" id="PTHR24346">
    <property type="entry name" value="MAP/MICROTUBULE AFFINITY-REGULATING KINASE"/>
    <property type="match status" value="1"/>
</dbReference>
<dbReference type="SMART" id="SM00220">
    <property type="entry name" value="S_TKc"/>
    <property type="match status" value="1"/>
</dbReference>
<dbReference type="SUPFAM" id="SSF49879">
    <property type="entry name" value="SMAD/FHA domain"/>
    <property type="match status" value="1"/>
</dbReference>
<organism evidence="6 7">
    <name type="scientific">Candidatus Magnetobacterium casense</name>
    <dbReference type="NCBI Taxonomy" id="1455061"/>
    <lineage>
        <taxon>Bacteria</taxon>
        <taxon>Pseudomonadati</taxon>
        <taxon>Nitrospirota</taxon>
        <taxon>Thermodesulfovibrionia</taxon>
        <taxon>Thermodesulfovibrionales</taxon>
        <taxon>Candidatus Magnetobacteriaceae</taxon>
        <taxon>Candidatus Magnetobacterium</taxon>
    </lineage>
</organism>
<feature type="binding site" evidence="3">
    <location>
        <position position="263"/>
    </location>
    <ligand>
        <name>ATP</name>
        <dbReference type="ChEBI" id="CHEBI:30616"/>
    </ligand>
</feature>
<keyword evidence="1 3" id="KW-0547">Nucleotide-binding</keyword>
<evidence type="ECO:0000259" key="4">
    <source>
        <dbReference type="PROSITE" id="PS50006"/>
    </source>
</evidence>
<comment type="caution">
    <text evidence="6">The sequence shown here is derived from an EMBL/GenBank/DDBJ whole genome shotgun (WGS) entry which is preliminary data.</text>
</comment>
<dbReference type="Pfam" id="PF00498">
    <property type="entry name" value="FHA"/>
    <property type="match status" value="1"/>
</dbReference>
<accession>A0ABS6RW41</accession>
<dbReference type="CDD" id="cd14014">
    <property type="entry name" value="STKc_PknB_like"/>
    <property type="match status" value="1"/>
</dbReference>
<dbReference type="EMBL" id="JABXWD010000002">
    <property type="protein sequence ID" value="MBV6340008.1"/>
    <property type="molecule type" value="Genomic_DNA"/>
</dbReference>
<dbReference type="GO" id="GO:0016301">
    <property type="term" value="F:kinase activity"/>
    <property type="evidence" value="ECO:0007669"/>
    <property type="project" value="UniProtKB-KW"/>
</dbReference>
<evidence type="ECO:0000313" key="6">
    <source>
        <dbReference type="EMBL" id="MBV6340008.1"/>
    </source>
</evidence>
<dbReference type="PROSITE" id="PS50011">
    <property type="entry name" value="PROTEIN_KINASE_DOM"/>
    <property type="match status" value="1"/>
</dbReference>
<evidence type="ECO:0000256" key="1">
    <source>
        <dbReference type="ARBA" id="ARBA00022741"/>
    </source>
</evidence>
<evidence type="ECO:0000256" key="2">
    <source>
        <dbReference type="ARBA" id="ARBA00022840"/>
    </source>
</evidence>
<dbReference type="InterPro" id="IPR008984">
    <property type="entry name" value="SMAD_FHA_dom_sf"/>
</dbReference>
<keyword evidence="6" id="KW-0418">Kinase</keyword>
<dbReference type="PANTHER" id="PTHR24346:SF30">
    <property type="entry name" value="MATERNAL EMBRYONIC LEUCINE ZIPPER KINASE"/>
    <property type="match status" value="1"/>
</dbReference>
<dbReference type="InterPro" id="IPR008271">
    <property type="entry name" value="Ser/Thr_kinase_AS"/>
</dbReference>